<dbReference type="PRINTS" id="PR00035">
    <property type="entry name" value="HTHGNTR"/>
</dbReference>
<keyword evidence="1" id="KW-0805">Transcription regulation</keyword>
<keyword evidence="6" id="KW-1185">Reference proteome</keyword>
<dbReference type="GO" id="GO:0003700">
    <property type="term" value="F:DNA-binding transcription factor activity"/>
    <property type="evidence" value="ECO:0007669"/>
    <property type="project" value="InterPro"/>
</dbReference>
<protein>
    <submittedName>
        <fullName evidence="5">GntR family transcriptional regulator</fullName>
    </submittedName>
</protein>
<dbReference type="InterPro" id="IPR000524">
    <property type="entry name" value="Tscrpt_reg_HTH_GntR"/>
</dbReference>
<accession>A0A923LBM8</accession>
<evidence type="ECO:0000313" key="5">
    <source>
        <dbReference type="EMBL" id="MBC5659386.1"/>
    </source>
</evidence>
<dbReference type="InterPro" id="IPR036388">
    <property type="entry name" value="WH-like_DNA-bd_sf"/>
</dbReference>
<gene>
    <name evidence="5" type="ORF">H8S44_06345</name>
</gene>
<dbReference type="Gene3D" id="1.10.10.10">
    <property type="entry name" value="Winged helix-like DNA-binding domain superfamily/Winged helix DNA-binding domain"/>
    <property type="match status" value="1"/>
</dbReference>
<dbReference type="PANTHER" id="PTHR38445">
    <property type="entry name" value="HTH-TYPE TRANSCRIPTIONAL REPRESSOR YTRA"/>
    <property type="match status" value="1"/>
</dbReference>
<keyword evidence="2" id="KW-0238">DNA-binding</keyword>
<dbReference type="InterPro" id="IPR036390">
    <property type="entry name" value="WH_DNA-bd_sf"/>
</dbReference>
<evidence type="ECO:0000313" key="6">
    <source>
        <dbReference type="Proteomes" id="UP000649345"/>
    </source>
</evidence>
<dbReference type="PROSITE" id="PS50949">
    <property type="entry name" value="HTH_GNTR"/>
    <property type="match status" value="1"/>
</dbReference>
<organism evidence="5 6">
    <name type="scientific">Anaerosacchariphilus hominis</name>
    <dbReference type="NCBI Taxonomy" id="2763017"/>
    <lineage>
        <taxon>Bacteria</taxon>
        <taxon>Bacillati</taxon>
        <taxon>Bacillota</taxon>
        <taxon>Clostridia</taxon>
        <taxon>Lachnospirales</taxon>
        <taxon>Lachnospiraceae</taxon>
        <taxon>Anaerosacchariphilus</taxon>
    </lineage>
</organism>
<dbReference type="EMBL" id="JACOOR010000003">
    <property type="protein sequence ID" value="MBC5659386.1"/>
    <property type="molecule type" value="Genomic_DNA"/>
</dbReference>
<name>A0A923LBM8_9FIRM</name>
<dbReference type="PANTHER" id="PTHR38445:SF6">
    <property type="entry name" value="GNTR-FAMILY TRANSCRIPTIONAL REGULATOR"/>
    <property type="match status" value="1"/>
</dbReference>
<evidence type="ECO:0000256" key="3">
    <source>
        <dbReference type="ARBA" id="ARBA00023163"/>
    </source>
</evidence>
<feature type="domain" description="HTH gntR-type" evidence="4">
    <location>
        <begin position="9"/>
        <end position="77"/>
    </location>
</feature>
<dbReference type="SUPFAM" id="SSF46785">
    <property type="entry name" value="Winged helix' DNA-binding domain"/>
    <property type="match status" value="1"/>
</dbReference>
<comment type="caution">
    <text evidence="5">The sequence shown here is derived from an EMBL/GenBank/DDBJ whole genome shotgun (WGS) entry which is preliminary data.</text>
</comment>
<dbReference type="Proteomes" id="UP000649345">
    <property type="component" value="Unassembled WGS sequence"/>
</dbReference>
<keyword evidence="3" id="KW-0804">Transcription</keyword>
<dbReference type="SMART" id="SM00345">
    <property type="entry name" value="HTH_GNTR"/>
    <property type="match status" value="1"/>
</dbReference>
<dbReference type="RefSeq" id="WP_186871749.1">
    <property type="nucleotide sequence ID" value="NZ_JACOOR010000003.1"/>
</dbReference>
<reference evidence="5" key="1">
    <citation type="submission" date="2020-08" db="EMBL/GenBank/DDBJ databases">
        <title>Genome public.</title>
        <authorList>
            <person name="Liu C."/>
            <person name="Sun Q."/>
        </authorList>
    </citation>
    <scope>NUCLEOTIDE SEQUENCE</scope>
    <source>
        <strain evidence="5">NSJ-68</strain>
    </source>
</reference>
<dbReference type="Pfam" id="PF00392">
    <property type="entry name" value="GntR"/>
    <property type="match status" value="1"/>
</dbReference>
<sequence>MPWTLDDSRPIYLQLEDLIKARIIAGTYKPGERLPSVRELAAEAAVNPNTMQKALTELERSGLVYVQRTSGRFITEDTNIMKELKEHLAKEQIQLFLTHMKQLGFQKEDIIRLLTQEIKEEI</sequence>
<evidence type="ECO:0000259" key="4">
    <source>
        <dbReference type="PROSITE" id="PS50949"/>
    </source>
</evidence>
<dbReference type="AlphaFoldDB" id="A0A923LBM8"/>
<dbReference type="CDD" id="cd07377">
    <property type="entry name" value="WHTH_GntR"/>
    <property type="match status" value="1"/>
</dbReference>
<evidence type="ECO:0000256" key="2">
    <source>
        <dbReference type="ARBA" id="ARBA00023125"/>
    </source>
</evidence>
<evidence type="ECO:0000256" key="1">
    <source>
        <dbReference type="ARBA" id="ARBA00023015"/>
    </source>
</evidence>
<proteinExistence type="predicted"/>
<dbReference type="GO" id="GO:0003677">
    <property type="term" value="F:DNA binding"/>
    <property type="evidence" value="ECO:0007669"/>
    <property type="project" value="UniProtKB-KW"/>
</dbReference>